<dbReference type="InterPro" id="IPR036388">
    <property type="entry name" value="WH-like_DNA-bd_sf"/>
</dbReference>
<organism evidence="10 11">
    <name type="scientific">Enterococcus devriesei</name>
    <dbReference type="NCBI Taxonomy" id="319970"/>
    <lineage>
        <taxon>Bacteria</taxon>
        <taxon>Bacillati</taxon>
        <taxon>Bacillota</taxon>
        <taxon>Bacilli</taxon>
        <taxon>Lactobacillales</taxon>
        <taxon>Enterococcaceae</taxon>
        <taxon>Enterococcus</taxon>
    </lineage>
</organism>
<dbReference type="Pfam" id="PF08279">
    <property type="entry name" value="HTH_11"/>
    <property type="match status" value="1"/>
</dbReference>
<dbReference type="PANTHER" id="PTHR30185">
    <property type="entry name" value="CRYPTIC BETA-GLUCOSIDE BGL OPERON ANTITERMINATOR"/>
    <property type="match status" value="1"/>
</dbReference>
<dbReference type="InterPro" id="IPR036095">
    <property type="entry name" value="PTS_EIIB-like_sf"/>
</dbReference>
<feature type="domain" description="PTS EIIB type-2" evidence="8">
    <location>
        <begin position="387"/>
        <end position="476"/>
    </location>
</feature>
<dbReference type="InterPro" id="IPR011608">
    <property type="entry name" value="PRD"/>
</dbReference>
<dbReference type="PROSITE" id="PS51372">
    <property type="entry name" value="PRD_2"/>
    <property type="match status" value="1"/>
</dbReference>
<dbReference type="GO" id="GO:0003677">
    <property type="term" value="F:DNA binding"/>
    <property type="evidence" value="ECO:0007669"/>
    <property type="project" value="UniProtKB-KW"/>
</dbReference>
<dbReference type="EMBL" id="JXKM01000003">
    <property type="protein sequence ID" value="OJG36332.1"/>
    <property type="molecule type" value="Genomic_DNA"/>
</dbReference>
<dbReference type="InterPro" id="IPR036634">
    <property type="entry name" value="PRD_sf"/>
</dbReference>
<dbReference type="STRING" id="319970.RV00_GL001691"/>
<evidence type="ECO:0000259" key="6">
    <source>
        <dbReference type="PROSITE" id="PS51000"/>
    </source>
</evidence>
<sequence length="631" mass="73250">MIAFAKGEVKMREIQILEALKEKDYLKVDQLAKIIGVSSRTIRNDLRELSEIKQGFVIDKSPRLGYHLNISDEKKFLTYLDQFSNTTIEMQKDRVESLLSLLLINEEYQTVQELGDELLVSSSQIKKDLSKVALYLKGSSMVLERKAHYGIRIVSTLKNRLLLLVDLYQRGNNKLLKKIEVRFGSSTQKLLKDNLYQLINQKNWEIDYVEFRRLEEELFLLLLIKTNTPKEIISDSHLTTILQGTSIVSPTDEAIHKYFESSLLAKTKKLEISSNKQLLKEEITGFFKQMDEEQNTFFSSDQEFLDLVYLHVAALIERSRKEVNFKNPYLEHISKEYPVIFNFAVLFAKWLEEEFQLTIASDEIGYLATHMTVPYHKWQQSLIENIYRIAVVCSSGGGMAYLVEMKLRRIFPRAKIQTFSMFEIEKIQDYYPDLIFSIIELTLAIDCPVILMSEVQSELDYLEVSENLSLLKSDENFSIERSFFELFSQSLFQIETHRAYSDILVDLADQVEEQVAFAGYKDSLMERENYLSTIYQNGIAIPHPLIMSGKENRLAVCLLPEGTSGTERSPKIIFMVSLKAEQLDVHQIISKELSKLMNHPAAIKTLVESKDYHEFYYTLKRVLGRRNLIEH</sequence>
<dbReference type="Proteomes" id="UP000183700">
    <property type="component" value="Unassembled WGS sequence"/>
</dbReference>
<evidence type="ECO:0000259" key="7">
    <source>
        <dbReference type="PROSITE" id="PS51094"/>
    </source>
</evidence>
<dbReference type="InterPro" id="IPR018356">
    <property type="entry name" value="Tscrpt_reg_HTH_DeoR_CS"/>
</dbReference>
<feature type="domain" description="PRD" evidence="9">
    <location>
        <begin position="274"/>
        <end position="381"/>
    </location>
</feature>
<dbReference type="Gene3D" id="1.10.1790.10">
    <property type="entry name" value="PRD domain"/>
    <property type="match status" value="1"/>
</dbReference>
<dbReference type="InterPro" id="IPR013196">
    <property type="entry name" value="HTH_11"/>
</dbReference>
<dbReference type="PANTHER" id="PTHR30185:SF13">
    <property type="entry name" value="LICABCH OPERON REGULATOR-RELATED"/>
    <property type="match status" value="1"/>
</dbReference>
<dbReference type="SMART" id="SM00420">
    <property type="entry name" value="HTH_DEOR"/>
    <property type="match status" value="1"/>
</dbReference>
<dbReference type="InterPro" id="IPR002178">
    <property type="entry name" value="PTS_EIIA_type-2_dom"/>
</dbReference>
<dbReference type="PROSITE" id="PS00894">
    <property type="entry name" value="HTH_DEOR_1"/>
    <property type="match status" value="1"/>
</dbReference>
<dbReference type="InterPro" id="IPR001034">
    <property type="entry name" value="DeoR_HTH"/>
</dbReference>
<evidence type="ECO:0000256" key="2">
    <source>
        <dbReference type="ARBA" id="ARBA00022737"/>
    </source>
</evidence>
<gene>
    <name evidence="10" type="ORF">RV00_GL001691</name>
</gene>
<dbReference type="CDD" id="cd05568">
    <property type="entry name" value="PTS_IIB_bgl_like"/>
    <property type="match status" value="1"/>
</dbReference>
<dbReference type="InterPro" id="IPR050661">
    <property type="entry name" value="BglG_antiterminators"/>
</dbReference>
<keyword evidence="11" id="KW-1185">Reference proteome</keyword>
<dbReference type="PROSITE" id="PS51000">
    <property type="entry name" value="HTH_DEOR_2"/>
    <property type="match status" value="1"/>
</dbReference>
<keyword evidence="3" id="KW-0805">Transcription regulation</keyword>
<dbReference type="Gene3D" id="3.40.930.10">
    <property type="entry name" value="Mannitol-specific EII, Chain A"/>
    <property type="match status" value="1"/>
</dbReference>
<dbReference type="SUPFAM" id="SSF63520">
    <property type="entry name" value="PTS-regulatory domain, PRD"/>
    <property type="match status" value="1"/>
</dbReference>
<dbReference type="Pfam" id="PF00359">
    <property type="entry name" value="PTS_EIIA_2"/>
    <property type="match status" value="1"/>
</dbReference>
<protein>
    <submittedName>
        <fullName evidence="10">Uncharacterized protein</fullName>
    </submittedName>
</protein>
<evidence type="ECO:0000259" key="9">
    <source>
        <dbReference type="PROSITE" id="PS51372"/>
    </source>
</evidence>
<name>A0A1L8SWS7_9ENTE</name>
<keyword evidence="4" id="KW-0238">DNA-binding</keyword>
<reference evidence="10 11" key="1">
    <citation type="submission" date="2014-12" db="EMBL/GenBank/DDBJ databases">
        <title>Draft genome sequences of 29 type strains of Enterococci.</title>
        <authorList>
            <person name="Zhong Z."/>
            <person name="Sun Z."/>
            <person name="Liu W."/>
            <person name="Zhang W."/>
            <person name="Zhang H."/>
        </authorList>
    </citation>
    <scope>NUCLEOTIDE SEQUENCE [LARGE SCALE GENOMIC DNA]</scope>
    <source>
        <strain evidence="10 11">DSM 22802</strain>
    </source>
</reference>
<evidence type="ECO:0000259" key="8">
    <source>
        <dbReference type="PROSITE" id="PS51099"/>
    </source>
</evidence>
<dbReference type="Gene3D" id="3.40.50.2300">
    <property type="match status" value="1"/>
</dbReference>
<dbReference type="SUPFAM" id="SSF46785">
    <property type="entry name" value="Winged helix' DNA-binding domain"/>
    <property type="match status" value="1"/>
</dbReference>
<dbReference type="GO" id="GO:0003700">
    <property type="term" value="F:DNA-binding transcription factor activity"/>
    <property type="evidence" value="ECO:0007669"/>
    <property type="project" value="InterPro"/>
</dbReference>
<dbReference type="AlphaFoldDB" id="A0A1L8SWS7"/>
<dbReference type="InterPro" id="IPR036390">
    <property type="entry name" value="WH_DNA-bd_sf"/>
</dbReference>
<comment type="caution">
    <text evidence="10">The sequence shown here is derived from an EMBL/GenBank/DDBJ whole genome shotgun (WGS) entry which is preliminary data.</text>
</comment>
<evidence type="ECO:0000256" key="3">
    <source>
        <dbReference type="ARBA" id="ARBA00023015"/>
    </source>
</evidence>
<dbReference type="PROSITE" id="PS51094">
    <property type="entry name" value="PTS_EIIA_TYPE_2"/>
    <property type="match status" value="1"/>
</dbReference>
<feature type="domain" description="HTH deoR-type" evidence="6">
    <location>
        <begin position="9"/>
        <end position="66"/>
    </location>
</feature>
<dbReference type="GO" id="GO:0008982">
    <property type="term" value="F:protein-N(PI)-phosphohistidine-sugar phosphotransferase activity"/>
    <property type="evidence" value="ECO:0007669"/>
    <property type="project" value="InterPro"/>
</dbReference>
<dbReference type="SUPFAM" id="SSF52794">
    <property type="entry name" value="PTS system IIB component-like"/>
    <property type="match status" value="1"/>
</dbReference>
<keyword evidence="2" id="KW-0677">Repeat</keyword>
<dbReference type="Pfam" id="PF00874">
    <property type="entry name" value="PRD"/>
    <property type="match status" value="1"/>
</dbReference>
<dbReference type="InterPro" id="IPR013011">
    <property type="entry name" value="PTS_EIIB_2"/>
</dbReference>
<evidence type="ECO:0000313" key="11">
    <source>
        <dbReference type="Proteomes" id="UP000183700"/>
    </source>
</evidence>
<evidence type="ECO:0000256" key="4">
    <source>
        <dbReference type="ARBA" id="ARBA00023125"/>
    </source>
</evidence>
<evidence type="ECO:0000313" key="10">
    <source>
        <dbReference type="EMBL" id="OJG36332.1"/>
    </source>
</evidence>
<dbReference type="InterPro" id="IPR016152">
    <property type="entry name" value="PTrfase/Anion_transptr"/>
</dbReference>
<evidence type="ECO:0000256" key="5">
    <source>
        <dbReference type="ARBA" id="ARBA00023163"/>
    </source>
</evidence>
<keyword evidence="5" id="KW-0804">Transcription</keyword>
<evidence type="ECO:0000256" key="1">
    <source>
        <dbReference type="ARBA" id="ARBA00022679"/>
    </source>
</evidence>
<dbReference type="Gene3D" id="1.10.10.10">
    <property type="entry name" value="Winged helix-like DNA-binding domain superfamily/Winged helix DNA-binding domain"/>
    <property type="match status" value="1"/>
</dbReference>
<accession>A0A1L8SWS7</accession>
<keyword evidence="1" id="KW-0808">Transferase</keyword>
<dbReference type="SUPFAM" id="SSF55804">
    <property type="entry name" value="Phoshotransferase/anion transport protein"/>
    <property type="match status" value="1"/>
</dbReference>
<dbReference type="GO" id="GO:0009401">
    <property type="term" value="P:phosphoenolpyruvate-dependent sugar phosphotransferase system"/>
    <property type="evidence" value="ECO:0007669"/>
    <property type="project" value="InterPro"/>
</dbReference>
<proteinExistence type="predicted"/>
<dbReference type="PROSITE" id="PS51099">
    <property type="entry name" value="PTS_EIIB_TYPE_2"/>
    <property type="match status" value="1"/>
</dbReference>
<feature type="domain" description="PTS EIIA type-2" evidence="7">
    <location>
        <begin position="477"/>
        <end position="622"/>
    </location>
</feature>